<dbReference type="InterPro" id="IPR003716">
    <property type="entry name" value="DNA-dir_RNA_pol_omega"/>
</dbReference>
<evidence type="ECO:0000256" key="1">
    <source>
        <dbReference type="ARBA" id="ARBA00006711"/>
    </source>
</evidence>
<dbReference type="GO" id="GO:0000428">
    <property type="term" value="C:DNA-directed RNA polymerase complex"/>
    <property type="evidence" value="ECO:0007669"/>
    <property type="project" value="UniProtKB-KW"/>
</dbReference>
<proteinExistence type="inferred from homology"/>
<evidence type="ECO:0000256" key="10">
    <source>
        <dbReference type="HAMAP-Rule" id="MF_00366"/>
    </source>
</evidence>
<dbReference type="GO" id="GO:0003899">
    <property type="term" value="F:DNA-directed RNA polymerase activity"/>
    <property type="evidence" value="ECO:0007669"/>
    <property type="project" value="UniProtKB-UniRule"/>
</dbReference>
<comment type="caution">
    <text evidence="11">The sequence shown here is derived from an EMBL/GenBank/DDBJ whole genome shotgun (WGS) entry which is preliminary data.</text>
</comment>
<evidence type="ECO:0000313" key="11">
    <source>
        <dbReference type="EMBL" id="MDV2885329.1"/>
    </source>
</evidence>
<evidence type="ECO:0000256" key="5">
    <source>
        <dbReference type="ARBA" id="ARBA00022679"/>
    </source>
</evidence>
<gene>
    <name evidence="10 11" type="primary">rpoZ</name>
    <name evidence="11" type="ORF">RYX45_09045</name>
</gene>
<dbReference type="AlphaFoldDB" id="A0AAJ2TZL6"/>
<reference evidence="11" key="1">
    <citation type="submission" date="2023-10" db="EMBL/GenBank/DDBJ databases">
        <title>Screening of Alkalihalophilus pseudofirmusBZ-TG-HK211 and Its Alleviation of Salt Stress on Rapeseed Growth.</title>
        <authorList>
            <person name="Zhao B."/>
            <person name="Guo T."/>
        </authorList>
    </citation>
    <scope>NUCLEOTIDE SEQUENCE</scope>
    <source>
        <strain evidence="11">BZ-TG-HK211</strain>
    </source>
</reference>
<keyword evidence="4 10" id="KW-0240">DNA-directed RNA polymerase</keyword>
<dbReference type="PANTHER" id="PTHR34476">
    <property type="entry name" value="DNA-DIRECTED RNA POLYMERASE SUBUNIT OMEGA"/>
    <property type="match status" value="1"/>
</dbReference>
<dbReference type="InterPro" id="IPR006110">
    <property type="entry name" value="Pol_omega/Rpo6/RPB6"/>
</dbReference>
<dbReference type="HAMAP" id="MF_00366">
    <property type="entry name" value="RNApol_bact_RpoZ"/>
    <property type="match status" value="1"/>
</dbReference>
<comment type="subunit">
    <text evidence="10">The RNAP catalytic core consists of 2 alpha, 1 beta, 1 beta' and 1 omega subunit. When a sigma factor is associated with the core the holoenzyme is formed, which can initiate transcription.</text>
</comment>
<evidence type="ECO:0000256" key="7">
    <source>
        <dbReference type="ARBA" id="ARBA00023163"/>
    </source>
</evidence>
<comment type="similarity">
    <text evidence="1 10">Belongs to the RNA polymerase subunit omega family.</text>
</comment>
<protein>
    <recommendedName>
        <fullName evidence="3 10">DNA-directed RNA polymerase subunit omega</fullName>
        <shortName evidence="10">RNAP omega subunit</shortName>
        <ecNumber evidence="2 10">2.7.7.6</ecNumber>
    </recommendedName>
    <alternativeName>
        <fullName evidence="10">RNA polymerase omega subunit</fullName>
    </alternativeName>
    <alternativeName>
        <fullName evidence="8 10">Transcriptase subunit omega</fullName>
    </alternativeName>
</protein>
<dbReference type="NCBIfam" id="TIGR00690">
    <property type="entry name" value="rpoZ"/>
    <property type="match status" value="1"/>
</dbReference>
<evidence type="ECO:0000256" key="3">
    <source>
        <dbReference type="ARBA" id="ARBA00013725"/>
    </source>
</evidence>
<evidence type="ECO:0000256" key="9">
    <source>
        <dbReference type="ARBA" id="ARBA00048552"/>
    </source>
</evidence>
<dbReference type="PANTHER" id="PTHR34476:SF1">
    <property type="entry name" value="DNA-DIRECTED RNA POLYMERASE SUBUNIT OMEGA"/>
    <property type="match status" value="1"/>
</dbReference>
<evidence type="ECO:0000256" key="8">
    <source>
        <dbReference type="ARBA" id="ARBA00029924"/>
    </source>
</evidence>
<dbReference type="GO" id="GO:0003677">
    <property type="term" value="F:DNA binding"/>
    <property type="evidence" value="ECO:0007669"/>
    <property type="project" value="UniProtKB-UniRule"/>
</dbReference>
<sequence>MLYPSIDSLMDKLDSKYTLVTVSAKRAREIREDSSRGPLVNRPKAHKPVGMALEEIVEEHLRFERITPVEEE</sequence>
<accession>A0AAJ2TZL6</accession>
<dbReference type="EC" id="2.7.7.6" evidence="2 10"/>
<dbReference type="EMBL" id="JAWJAY010000001">
    <property type="protein sequence ID" value="MDV2885329.1"/>
    <property type="molecule type" value="Genomic_DNA"/>
</dbReference>
<name>A0AAJ2TZL6_ALKPS</name>
<comment type="catalytic activity">
    <reaction evidence="9 10">
        <text>RNA(n) + a ribonucleoside 5'-triphosphate = RNA(n+1) + diphosphate</text>
        <dbReference type="Rhea" id="RHEA:21248"/>
        <dbReference type="Rhea" id="RHEA-COMP:14527"/>
        <dbReference type="Rhea" id="RHEA-COMP:17342"/>
        <dbReference type="ChEBI" id="CHEBI:33019"/>
        <dbReference type="ChEBI" id="CHEBI:61557"/>
        <dbReference type="ChEBI" id="CHEBI:140395"/>
        <dbReference type="EC" id="2.7.7.6"/>
    </reaction>
</comment>
<keyword evidence="6 10" id="KW-0548">Nucleotidyltransferase</keyword>
<dbReference type="Pfam" id="PF01192">
    <property type="entry name" value="RNA_pol_Rpb6"/>
    <property type="match status" value="1"/>
</dbReference>
<comment type="function">
    <text evidence="10">Promotes RNA polymerase assembly. Latches the N- and C-terminal regions of the beta' subunit thereby facilitating its interaction with the beta and alpha subunits.</text>
</comment>
<dbReference type="Proteomes" id="UP001285636">
    <property type="component" value="Unassembled WGS sequence"/>
</dbReference>
<evidence type="ECO:0000256" key="6">
    <source>
        <dbReference type="ARBA" id="ARBA00022695"/>
    </source>
</evidence>
<evidence type="ECO:0000256" key="4">
    <source>
        <dbReference type="ARBA" id="ARBA00022478"/>
    </source>
</evidence>
<dbReference type="GO" id="GO:0006351">
    <property type="term" value="P:DNA-templated transcription"/>
    <property type="evidence" value="ECO:0007669"/>
    <property type="project" value="UniProtKB-UniRule"/>
</dbReference>
<dbReference type="InterPro" id="IPR036161">
    <property type="entry name" value="RPB6/omega-like_sf"/>
</dbReference>
<evidence type="ECO:0000256" key="2">
    <source>
        <dbReference type="ARBA" id="ARBA00012418"/>
    </source>
</evidence>
<dbReference type="SUPFAM" id="SSF63562">
    <property type="entry name" value="RPB6/omega subunit-like"/>
    <property type="match status" value="1"/>
</dbReference>
<evidence type="ECO:0000313" key="12">
    <source>
        <dbReference type="Proteomes" id="UP001285636"/>
    </source>
</evidence>
<organism evidence="11 12">
    <name type="scientific">Alkalihalophilus pseudofirmus</name>
    <name type="common">Bacillus pseudofirmus</name>
    <dbReference type="NCBI Taxonomy" id="79885"/>
    <lineage>
        <taxon>Bacteria</taxon>
        <taxon>Bacillati</taxon>
        <taxon>Bacillota</taxon>
        <taxon>Bacilli</taxon>
        <taxon>Bacillales</taxon>
        <taxon>Bacillaceae</taxon>
        <taxon>Alkalihalophilus</taxon>
    </lineage>
</organism>
<keyword evidence="5 10" id="KW-0808">Transferase</keyword>
<dbReference type="SMART" id="SM01409">
    <property type="entry name" value="RNA_pol_Rpb6"/>
    <property type="match status" value="1"/>
</dbReference>
<dbReference type="Gene3D" id="3.90.940.10">
    <property type="match status" value="1"/>
</dbReference>
<dbReference type="RefSeq" id="WP_012959443.1">
    <property type="nucleotide sequence ID" value="NZ_CP117835.1"/>
</dbReference>
<keyword evidence="7 10" id="KW-0804">Transcription</keyword>